<comment type="caution">
    <text evidence="4">The sequence shown here is derived from an EMBL/GenBank/DDBJ whole genome shotgun (WGS) entry which is preliminary data.</text>
</comment>
<reference evidence="4 5" key="1">
    <citation type="journal article" date="2016" name="Genome Announc.">
        <title>Draft Genome Sequence of Planomonospora sphaerica JCM9374, a Rare Actinomycete.</title>
        <authorList>
            <person name="Dohra H."/>
            <person name="Suzuki T."/>
            <person name="Inoue Y."/>
            <person name="Kodani S."/>
        </authorList>
    </citation>
    <scope>NUCLEOTIDE SEQUENCE [LARGE SCALE GENOMIC DNA]</scope>
    <source>
        <strain evidence="4 5">JCM 9374</strain>
    </source>
</reference>
<keyword evidence="2" id="KW-0812">Transmembrane</keyword>
<dbReference type="STRING" id="161355.PS9374_04929"/>
<dbReference type="Gene3D" id="3.30.70.3040">
    <property type="match status" value="1"/>
</dbReference>
<gene>
    <name evidence="4" type="ORF">PS9374_04929</name>
</gene>
<evidence type="ECO:0000256" key="1">
    <source>
        <dbReference type="SAM" id="MobiDB-lite"/>
    </source>
</evidence>
<dbReference type="GO" id="GO:0051301">
    <property type="term" value="P:cell division"/>
    <property type="evidence" value="ECO:0007669"/>
    <property type="project" value="UniProtKB-KW"/>
</dbReference>
<proteinExistence type="predicted"/>
<keyword evidence="4" id="KW-0131">Cell cycle</keyword>
<keyword evidence="2" id="KW-0472">Membrane</keyword>
<dbReference type="EMBL" id="BDCX01000012">
    <property type="protein sequence ID" value="GAT69255.1"/>
    <property type="molecule type" value="Genomic_DNA"/>
</dbReference>
<organism evidence="4 5">
    <name type="scientific">Planomonospora sphaerica</name>
    <dbReference type="NCBI Taxonomy" id="161355"/>
    <lineage>
        <taxon>Bacteria</taxon>
        <taxon>Bacillati</taxon>
        <taxon>Actinomycetota</taxon>
        <taxon>Actinomycetes</taxon>
        <taxon>Streptosporangiales</taxon>
        <taxon>Streptosporangiaceae</taxon>
        <taxon>Planomonospora</taxon>
    </lineage>
</organism>
<feature type="region of interest" description="Disordered" evidence="1">
    <location>
        <begin position="1"/>
        <end position="51"/>
    </location>
</feature>
<dbReference type="Pfam" id="PF18075">
    <property type="entry name" value="FtsX_ECD"/>
    <property type="match status" value="1"/>
</dbReference>
<feature type="domain" description="FtsX extracellular" evidence="3">
    <location>
        <begin position="157"/>
        <end position="262"/>
    </location>
</feature>
<dbReference type="OrthoDB" id="9812531at2"/>
<reference evidence="5" key="2">
    <citation type="submission" date="2016-04" db="EMBL/GenBank/DDBJ databases">
        <title>Planomonospora sphaerica JCM9374 whole genome shotgun sequence.</title>
        <authorList>
            <person name="Suzuki T."/>
            <person name="Dohra H."/>
            <person name="Kodani S."/>
        </authorList>
    </citation>
    <scope>NUCLEOTIDE SEQUENCE [LARGE SCALE GENOMIC DNA]</scope>
    <source>
        <strain evidence="5">JCM 9374</strain>
    </source>
</reference>
<sequence length="274" mass="28869">MTATGDRPSEWGPAPAAGNRAFEQDPAAVVGDHPFEEGSTSVTGDRTSEEGPMSVVEERLRDALAGAAATASEVRPLPAAPARRRIRIPSSLAVPVRRRAGIPVLLAAVATAAAVAVAAFTAARVALPGPTGPELTKEHIIAMAMAGAAPERTGMAHISVFLCKAHDPFPQCAGDGVTETGKEEIRRTLDALPEVEAVVFEDRRTAYANFRAQNRENTVLMSAIQVEDMPESFRVWIVDPADRRMSEKVRGAVAGLPGISNVVDSFCLLHSGGC</sequence>
<dbReference type="AlphaFoldDB" id="A0A161LNH6"/>
<evidence type="ECO:0000259" key="3">
    <source>
        <dbReference type="Pfam" id="PF18075"/>
    </source>
</evidence>
<keyword evidence="4" id="KW-0132">Cell division</keyword>
<dbReference type="InterPro" id="IPR040690">
    <property type="entry name" value="FtsX_ECD"/>
</dbReference>
<accession>A0A161LNH6</accession>
<dbReference type="Proteomes" id="UP000077701">
    <property type="component" value="Unassembled WGS sequence"/>
</dbReference>
<keyword evidence="5" id="KW-1185">Reference proteome</keyword>
<keyword evidence="2" id="KW-1133">Transmembrane helix</keyword>
<protein>
    <submittedName>
        <fullName evidence="4">Cell division protein FtsX</fullName>
    </submittedName>
</protein>
<feature type="transmembrane region" description="Helical" evidence="2">
    <location>
        <begin position="104"/>
        <end position="127"/>
    </location>
</feature>
<evidence type="ECO:0000256" key="2">
    <source>
        <dbReference type="SAM" id="Phobius"/>
    </source>
</evidence>
<evidence type="ECO:0000313" key="4">
    <source>
        <dbReference type="EMBL" id="GAT69255.1"/>
    </source>
</evidence>
<name>A0A161LNH6_9ACTN</name>
<evidence type="ECO:0000313" key="5">
    <source>
        <dbReference type="Proteomes" id="UP000077701"/>
    </source>
</evidence>
<dbReference type="RefSeq" id="WP_068900486.1">
    <property type="nucleotide sequence ID" value="NZ_BDCX01000012.1"/>
</dbReference>